<keyword evidence="5 6" id="KW-0472">Membrane</keyword>
<reference evidence="7" key="1">
    <citation type="submission" date="2019-08" db="EMBL/GenBank/DDBJ databases">
        <authorList>
            <person name="Kucharzyk K."/>
            <person name="Murdoch R.W."/>
            <person name="Higgins S."/>
            <person name="Loffler F."/>
        </authorList>
    </citation>
    <scope>NUCLEOTIDE SEQUENCE</scope>
</reference>
<feature type="transmembrane region" description="Helical" evidence="6">
    <location>
        <begin position="26"/>
        <end position="50"/>
    </location>
</feature>
<evidence type="ECO:0000256" key="4">
    <source>
        <dbReference type="ARBA" id="ARBA00022989"/>
    </source>
</evidence>
<accession>A0A645A7G8</accession>
<evidence type="ECO:0000256" key="1">
    <source>
        <dbReference type="ARBA" id="ARBA00004651"/>
    </source>
</evidence>
<sequence>MLSVEKCFNDIWKVGNRRSFGKKITFYLILLAVAPFIIMAFLTLAVLYINTMQSLSLGINNYIPITSLFTWIIFYVLVATLFTLIYRFIPNTKVKVSAAFNSSVIVSFAFIVVQFFYLETQIMVSGLNAVYGVFAAIPLFLIWMNISWTLILFGTELSHAFQNVDNYKFKE</sequence>
<evidence type="ECO:0000256" key="6">
    <source>
        <dbReference type="SAM" id="Phobius"/>
    </source>
</evidence>
<dbReference type="Pfam" id="PF03631">
    <property type="entry name" value="Virul_fac_BrkB"/>
    <property type="match status" value="1"/>
</dbReference>
<dbReference type="GO" id="GO:0005886">
    <property type="term" value="C:plasma membrane"/>
    <property type="evidence" value="ECO:0007669"/>
    <property type="project" value="UniProtKB-SubCell"/>
</dbReference>
<comment type="caution">
    <text evidence="7">The sequence shown here is derived from an EMBL/GenBank/DDBJ whole genome shotgun (WGS) entry which is preliminary data.</text>
</comment>
<keyword evidence="3 6" id="KW-0812">Transmembrane</keyword>
<comment type="subcellular location">
    <subcellularLocation>
        <location evidence="1">Cell membrane</location>
        <topology evidence="1">Multi-pass membrane protein</topology>
    </subcellularLocation>
</comment>
<gene>
    <name evidence="7" type="ORF">SDC9_93520</name>
</gene>
<dbReference type="AlphaFoldDB" id="A0A645A7G8"/>
<dbReference type="PANTHER" id="PTHR30213">
    <property type="entry name" value="INNER MEMBRANE PROTEIN YHJD"/>
    <property type="match status" value="1"/>
</dbReference>
<organism evidence="7">
    <name type="scientific">bioreactor metagenome</name>
    <dbReference type="NCBI Taxonomy" id="1076179"/>
    <lineage>
        <taxon>unclassified sequences</taxon>
        <taxon>metagenomes</taxon>
        <taxon>ecological metagenomes</taxon>
    </lineage>
</organism>
<evidence type="ECO:0000313" key="7">
    <source>
        <dbReference type="EMBL" id="MPM46813.1"/>
    </source>
</evidence>
<dbReference type="EMBL" id="VSSQ01011429">
    <property type="protein sequence ID" value="MPM46813.1"/>
    <property type="molecule type" value="Genomic_DNA"/>
</dbReference>
<proteinExistence type="predicted"/>
<evidence type="ECO:0000256" key="3">
    <source>
        <dbReference type="ARBA" id="ARBA00022692"/>
    </source>
</evidence>
<feature type="transmembrane region" description="Helical" evidence="6">
    <location>
        <begin position="62"/>
        <end position="86"/>
    </location>
</feature>
<keyword evidence="2" id="KW-1003">Cell membrane</keyword>
<evidence type="ECO:0000256" key="2">
    <source>
        <dbReference type="ARBA" id="ARBA00022475"/>
    </source>
</evidence>
<evidence type="ECO:0000256" key="5">
    <source>
        <dbReference type="ARBA" id="ARBA00023136"/>
    </source>
</evidence>
<protein>
    <submittedName>
        <fullName evidence="7">Uncharacterized protein</fullName>
    </submittedName>
</protein>
<dbReference type="InterPro" id="IPR017039">
    <property type="entry name" value="Virul_fac_BrkB"/>
</dbReference>
<feature type="transmembrane region" description="Helical" evidence="6">
    <location>
        <begin position="98"/>
        <end position="117"/>
    </location>
</feature>
<name>A0A645A7G8_9ZZZZ</name>
<keyword evidence="4 6" id="KW-1133">Transmembrane helix</keyword>
<feature type="transmembrane region" description="Helical" evidence="6">
    <location>
        <begin position="129"/>
        <end position="153"/>
    </location>
</feature>
<dbReference type="PANTHER" id="PTHR30213:SF0">
    <property type="entry name" value="UPF0761 MEMBRANE PROTEIN YIHY"/>
    <property type="match status" value="1"/>
</dbReference>